<feature type="coiled-coil region" evidence="1">
    <location>
        <begin position="160"/>
        <end position="194"/>
    </location>
</feature>
<proteinExistence type="predicted"/>
<dbReference type="EMBL" id="JANVFS010000002">
    <property type="protein sequence ID" value="KAJ4494815.1"/>
    <property type="molecule type" value="Genomic_DNA"/>
</dbReference>
<feature type="region of interest" description="Disordered" evidence="2">
    <location>
        <begin position="1"/>
        <end position="42"/>
    </location>
</feature>
<sequence>MGSKRATASTHPARRSIVRAPSASYAGRHRMITRSKTSRASETDALMTIPLSSISAAEDSSSNLGSNRPSAATLLFSSIASAIATRNDNPNSPPLSSVSVANATANTDPKVVSPLGSASAPTSSFVANPVLPHVALSDDDCDDNFHGEVRTYLDYTSDLLNAQAEEVKLLRWEVASARKEKAALEQQHEEDVAARKEEYQCPICYELLWDPYVCVLFEYPHLVFS</sequence>
<protein>
    <submittedName>
        <fullName evidence="3">Uncharacterized protein</fullName>
    </submittedName>
</protein>
<organism evidence="3 4">
    <name type="scientific">Lentinula lateritia</name>
    <dbReference type="NCBI Taxonomy" id="40482"/>
    <lineage>
        <taxon>Eukaryota</taxon>
        <taxon>Fungi</taxon>
        <taxon>Dikarya</taxon>
        <taxon>Basidiomycota</taxon>
        <taxon>Agaricomycotina</taxon>
        <taxon>Agaricomycetes</taxon>
        <taxon>Agaricomycetidae</taxon>
        <taxon>Agaricales</taxon>
        <taxon>Marasmiineae</taxon>
        <taxon>Omphalotaceae</taxon>
        <taxon>Lentinula</taxon>
    </lineage>
</organism>
<dbReference type="AlphaFoldDB" id="A0A9W9E0U7"/>
<comment type="caution">
    <text evidence="3">The sequence shown here is derived from an EMBL/GenBank/DDBJ whole genome shotgun (WGS) entry which is preliminary data.</text>
</comment>
<evidence type="ECO:0000256" key="1">
    <source>
        <dbReference type="SAM" id="Coils"/>
    </source>
</evidence>
<feature type="compositionally biased region" description="Polar residues" evidence="2">
    <location>
        <begin position="1"/>
        <end position="10"/>
    </location>
</feature>
<feature type="compositionally biased region" description="Basic residues" evidence="2">
    <location>
        <begin position="27"/>
        <end position="37"/>
    </location>
</feature>
<accession>A0A9W9E0U7</accession>
<evidence type="ECO:0000313" key="4">
    <source>
        <dbReference type="Proteomes" id="UP001150238"/>
    </source>
</evidence>
<name>A0A9W9E0U7_9AGAR</name>
<dbReference type="Proteomes" id="UP001150238">
    <property type="component" value="Unassembled WGS sequence"/>
</dbReference>
<gene>
    <name evidence="3" type="ORF">C8J55DRAFT_554436</name>
</gene>
<keyword evidence="1" id="KW-0175">Coiled coil</keyword>
<evidence type="ECO:0000313" key="3">
    <source>
        <dbReference type="EMBL" id="KAJ4494815.1"/>
    </source>
</evidence>
<reference evidence="3" key="1">
    <citation type="submission" date="2022-08" db="EMBL/GenBank/DDBJ databases">
        <authorList>
            <consortium name="DOE Joint Genome Institute"/>
            <person name="Min B."/>
            <person name="Riley R."/>
            <person name="Sierra-Patev S."/>
            <person name="Naranjo-Ortiz M."/>
            <person name="Looney B."/>
            <person name="Konkel Z."/>
            <person name="Slot J.C."/>
            <person name="Sakamoto Y."/>
            <person name="Steenwyk J.L."/>
            <person name="Rokas A."/>
            <person name="Carro J."/>
            <person name="Camarero S."/>
            <person name="Ferreira P."/>
            <person name="Molpeceres G."/>
            <person name="Ruiz-Duenas F.J."/>
            <person name="Serrano A."/>
            <person name="Henrissat B."/>
            <person name="Drula E."/>
            <person name="Hughes K.W."/>
            <person name="Mata J.L."/>
            <person name="Ishikawa N.K."/>
            <person name="Vargas-Isla R."/>
            <person name="Ushijima S."/>
            <person name="Smith C.A."/>
            <person name="Ahrendt S."/>
            <person name="Andreopoulos W."/>
            <person name="He G."/>
            <person name="Labutti K."/>
            <person name="Lipzen A."/>
            <person name="Ng V."/>
            <person name="Sandor L."/>
            <person name="Barry K."/>
            <person name="Martinez A.T."/>
            <person name="Xiao Y."/>
            <person name="Gibbons J.G."/>
            <person name="Terashima K."/>
            <person name="Hibbett D.S."/>
            <person name="Grigoriev I.V."/>
        </authorList>
    </citation>
    <scope>NUCLEOTIDE SEQUENCE</scope>
    <source>
        <strain evidence="3">Sp2 HRB7682 ss15</strain>
    </source>
</reference>
<reference evidence="3" key="2">
    <citation type="journal article" date="2023" name="Proc. Natl. Acad. Sci. U.S.A.">
        <title>A global phylogenomic analysis of the shiitake genus Lentinula.</title>
        <authorList>
            <person name="Sierra-Patev S."/>
            <person name="Min B."/>
            <person name="Naranjo-Ortiz M."/>
            <person name="Looney B."/>
            <person name="Konkel Z."/>
            <person name="Slot J.C."/>
            <person name="Sakamoto Y."/>
            <person name="Steenwyk J.L."/>
            <person name="Rokas A."/>
            <person name="Carro J."/>
            <person name="Camarero S."/>
            <person name="Ferreira P."/>
            <person name="Molpeceres G."/>
            <person name="Ruiz-Duenas F.J."/>
            <person name="Serrano A."/>
            <person name="Henrissat B."/>
            <person name="Drula E."/>
            <person name="Hughes K.W."/>
            <person name="Mata J.L."/>
            <person name="Ishikawa N.K."/>
            <person name="Vargas-Isla R."/>
            <person name="Ushijima S."/>
            <person name="Smith C.A."/>
            <person name="Donoghue J."/>
            <person name="Ahrendt S."/>
            <person name="Andreopoulos W."/>
            <person name="He G."/>
            <person name="LaButti K."/>
            <person name="Lipzen A."/>
            <person name="Ng V."/>
            <person name="Riley R."/>
            <person name="Sandor L."/>
            <person name="Barry K."/>
            <person name="Martinez A.T."/>
            <person name="Xiao Y."/>
            <person name="Gibbons J.G."/>
            <person name="Terashima K."/>
            <person name="Grigoriev I.V."/>
            <person name="Hibbett D."/>
        </authorList>
    </citation>
    <scope>NUCLEOTIDE SEQUENCE</scope>
    <source>
        <strain evidence="3">Sp2 HRB7682 ss15</strain>
    </source>
</reference>
<evidence type="ECO:0000256" key="2">
    <source>
        <dbReference type="SAM" id="MobiDB-lite"/>
    </source>
</evidence>